<dbReference type="AlphaFoldDB" id="A0A9Q0MCZ4"/>
<protein>
    <submittedName>
        <fullName evidence="4">Uncharacterized protein</fullName>
    </submittedName>
</protein>
<dbReference type="EMBL" id="JAPWDV010000001">
    <property type="protein sequence ID" value="KAJ6221525.1"/>
    <property type="molecule type" value="Genomic_DNA"/>
</dbReference>
<dbReference type="PANTHER" id="PTHR22603:SF93">
    <property type="entry name" value="RE24176P"/>
    <property type="match status" value="1"/>
</dbReference>
<evidence type="ECO:0000256" key="1">
    <source>
        <dbReference type="ARBA" id="ARBA00023209"/>
    </source>
</evidence>
<dbReference type="SUPFAM" id="SSF56112">
    <property type="entry name" value="Protein kinase-like (PK-like)"/>
    <property type="match status" value="1"/>
</dbReference>
<dbReference type="GO" id="GO:0005737">
    <property type="term" value="C:cytoplasm"/>
    <property type="evidence" value="ECO:0007669"/>
    <property type="project" value="TreeGrafter"/>
</dbReference>
<keyword evidence="5" id="KW-1185">Reference proteome</keyword>
<dbReference type="GO" id="GO:0006646">
    <property type="term" value="P:phosphatidylethanolamine biosynthetic process"/>
    <property type="evidence" value="ECO:0007669"/>
    <property type="project" value="TreeGrafter"/>
</dbReference>
<evidence type="ECO:0000256" key="3">
    <source>
        <dbReference type="ARBA" id="ARBA00038211"/>
    </source>
</evidence>
<dbReference type="Gene3D" id="3.90.1200.10">
    <property type="match status" value="1"/>
</dbReference>
<dbReference type="GO" id="GO:0004103">
    <property type="term" value="F:choline kinase activity"/>
    <property type="evidence" value="ECO:0007669"/>
    <property type="project" value="TreeGrafter"/>
</dbReference>
<reference evidence="4" key="1">
    <citation type="submission" date="2022-12" db="EMBL/GenBank/DDBJ databases">
        <title>Genome assemblies of Blomia tropicalis.</title>
        <authorList>
            <person name="Cui Y."/>
        </authorList>
    </citation>
    <scope>NUCLEOTIDE SEQUENCE</scope>
    <source>
        <tissue evidence="4">Adult mites</tissue>
    </source>
</reference>
<keyword evidence="1" id="KW-0443">Lipid metabolism</keyword>
<dbReference type="Pfam" id="PF01633">
    <property type="entry name" value="Choline_kinase"/>
    <property type="match status" value="1"/>
</dbReference>
<keyword evidence="2" id="KW-1208">Phospholipid metabolism</keyword>
<comment type="similarity">
    <text evidence="3">Belongs to the choline/ethanolamine kinase family.</text>
</comment>
<evidence type="ECO:0000313" key="4">
    <source>
        <dbReference type="EMBL" id="KAJ6221525.1"/>
    </source>
</evidence>
<evidence type="ECO:0000256" key="2">
    <source>
        <dbReference type="ARBA" id="ARBA00023264"/>
    </source>
</evidence>
<organism evidence="4 5">
    <name type="scientific">Blomia tropicalis</name>
    <name type="common">Mite</name>
    <dbReference type="NCBI Taxonomy" id="40697"/>
    <lineage>
        <taxon>Eukaryota</taxon>
        <taxon>Metazoa</taxon>
        <taxon>Ecdysozoa</taxon>
        <taxon>Arthropoda</taxon>
        <taxon>Chelicerata</taxon>
        <taxon>Arachnida</taxon>
        <taxon>Acari</taxon>
        <taxon>Acariformes</taxon>
        <taxon>Sarcoptiformes</taxon>
        <taxon>Astigmata</taxon>
        <taxon>Glycyphagoidea</taxon>
        <taxon>Echimyopodidae</taxon>
        <taxon>Blomia</taxon>
    </lineage>
</organism>
<dbReference type="PANTHER" id="PTHR22603">
    <property type="entry name" value="CHOLINE/ETHANOALAMINE KINASE"/>
    <property type="match status" value="1"/>
</dbReference>
<evidence type="ECO:0000313" key="5">
    <source>
        <dbReference type="Proteomes" id="UP001142055"/>
    </source>
</evidence>
<accession>A0A9Q0MCZ4</accession>
<dbReference type="OMA" id="ICEVICC"/>
<gene>
    <name evidence="4" type="ORF">RDWZM_000070</name>
</gene>
<keyword evidence="1" id="KW-0594">Phospholipid biosynthesis</keyword>
<comment type="caution">
    <text evidence="4">The sequence shown here is derived from an EMBL/GenBank/DDBJ whole genome shotgun (WGS) entry which is preliminary data.</text>
</comment>
<proteinExistence type="inferred from homology"/>
<sequence length="330" mass="38167">MEKKIDITEEDVDKLMKVFAELNSTNVWSRVKRDDFTIRRFAMGYVNDISCCVLTDQARLRLGATQNIDYPAIVVKFVPDVIFFSLNRIETTAVNTTISENGLSPRLLYINENVALMSTFSQNYNQDDDLNVETVKKIARVLGRFHSLKPPISIDGFHAWNKMSDNIGELPISANVFKNEFIEAIVADDELKDKYGWYNIRYIIINSLILSIAIGSTFDDLDLKQVFAANKIKMENVKSPFVFTHGDFNRGNRLVKKETRSDGTIETEIYLVDFDYSTYNYRGYDLGRYFSNYRHKEDMFGDEGFPTDDEMKLFLKNIDKNVLLYKVKVI</sequence>
<dbReference type="GO" id="GO:0004305">
    <property type="term" value="F:ethanolamine kinase activity"/>
    <property type="evidence" value="ECO:0007669"/>
    <property type="project" value="TreeGrafter"/>
</dbReference>
<name>A0A9Q0MCZ4_BLOTA</name>
<dbReference type="InterPro" id="IPR011009">
    <property type="entry name" value="Kinase-like_dom_sf"/>
</dbReference>
<dbReference type="Proteomes" id="UP001142055">
    <property type="component" value="Chromosome 1"/>
</dbReference>
<keyword evidence="1" id="KW-0444">Lipid biosynthesis</keyword>